<keyword evidence="3" id="KW-0472">Membrane</keyword>
<comment type="similarity">
    <text evidence="1">Belongs to the GSP J family.</text>
</comment>
<dbReference type="Proteomes" id="UP000309215">
    <property type="component" value="Unassembled WGS sequence"/>
</dbReference>
<name>A0A4U1IXR9_9BACT</name>
<dbReference type="RefSeq" id="WP_136933997.1">
    <property type="nucleotide sequence ID" value="NZ_SSMQ01000057.1"/>
</dbReference>
<evidence type="ECO:0000313" key="4">
    <source>
        <dbReference type="EMBL" id="TKC99360.1"/>
    </source>
</evidence>
<keyword evidence="3" id="KW-1133">Transmembrane helix</keyword>
<gene>
    <name evidence="4" type="ORF">E8A74_37935</name>
</gene>
<evidence type="ECO:0000256" key="1">
    <source>
        <dbReference type="ARBA" id="ARBA00011084"/>
    </source>
</evidence>
<evidence type="ECO:0000313" key="5">
    <source>
        <dbReference type="Proteomes" id="UP000309215"/>
    </source>
</evidence>
<evidence type="ECO:0000256" key="3">
    <source>
        <dbReference type="SAM" id="Phobius"/>
    </source>
</evidence>
<dbReference type="EMBL" id="SSMQ01000057">
    <property type="protein sequence ID" value="TKC99360.1"/>
    <property type="molecule type" value="Genomic_DNA"/>
</dbReference>
<reference evidence="4 5" key="1">
    <citation type="submission" date="2019-04" db="EMBL/GenBank/DDBJ databases">
        <authorList>
            <person name="Li Y."/>
            <person name="Wang J."/>
        </authorList>
    </citation>
    <scope>NUCLEOTIDE SEQUENCE [LARGE SCALE GENOMIC DNA]</scope>
    <source>
        <strain evidence="4 5">DSM 14668</strain>
    </source>
</reference>
<dbReference type="GO" id="GO:0015627">
    <property type="term" value="C:type II protein secretion system complex"/>
    <property type="evidence" value="ECO:0007669"/>
    <property type="project" value="InterPro"/>
</dbReference>
<comment type="caution">
    <text evidence="4">The sequence shown here is derived from an EMBL/GenBank/DDBJ whole genome shotgun (WGS) entry which is preliminary data.</text>
</comment>
<dbReference type="GO" id="GO:0015628">
    <property type="term" value="P:protein secretion by the type II secretion system"/>
    <property type="evidence" value="ECO:0007669"/>
    <property type="project" value="InterPro"/>
</dbReference>
<protein>
    <recommendedName>
        <fullName evidence="2">Type II secretion system protein J</fullName>
    </recommendedName>
</protein>
<keyword evidence="3" id="KW-0812">Transmembrane</keyword>
<organism evidence="4 5">
    <name type="scientific">Polyangium fumosum</name>
    <dbReference type="NCBI Taxonomy" id="889272"/>
    <lineage>
        <taxon>Bacteria</taxon>
        <taxon>Pseudomonadati</taxon>
        <taxon>Myxococcota</taxon>
        <taxon>Polyangia</taxon>
        <taxon>Polyangiales</taxon>
        <taxon>Polyangiaceae</taxon>
        <taxon>Polyangium</taxon>
    </lineage>
</organism>
<keyword evidence="5" id="KW-1185">Reference proteome</keyword>
<accession>A0A4U1IXR9</accession>
<sequence>MKTRRRASIRGLTLLEAMVSIGVLALIGSLIYGAFDGMSRSRKGITGMNDRYHQGRAAIQRMSREIQAAFVSKHGDYTNSSTMISQQVRKTGFIGQDEGTFDRLDFTSFAHRRLARDAHESDQCEIGYFGARNDAGTMDLVRREDKYLDMEPQKGGVVNVLVEDVQSFDIQYFDATISEWVDTWDTTQVTGQPWRLPQQVLITLVLNGGPGGKPIVLRSRVSPAMQLALDFAN</sequence>
<dbReference type="Pfam" id="PF11612">
    <property type="entry name" value="T2SSJ"/>
    <property type="match status" value="1"/>
</dbReference>
<dbReference type="InterPro" id="IPR012902">
    <property type="entry name" value="N_methyl_site"/>
</dbReference>
<evidence type="ECO:0000256" key="2">
    <source>
        <dbReference type="ARBA" id="ARBA00021539"/>
    </source>
</evidence>
<dbReference type="PROSITE" id="PS00409">
    <property type="entry name" value="PROKAR_NTER_METHYL"/>
    <property type="match status" value="1"/>
</dbReference>
<proteinExistence type="inferred from homology"/>
<dbReference type="InterPro" id="IPR045584">
    <property type="entry name" value="Pilin-like"/>
</dbReference>
<dbReference type="InterPro" id="IPR010055">
    <property type="entry name" value="T2SS_protein-GspJ"/>
</dbReference>
<dbReference type="OrthoDB" id="5504780at2"/>
<feature type="transmembrane region" description="Helical" evidence="3">
    <location>
        <begin position="12"/>
        <end position="35"/>
    </location>
</feature>
<dbReference type="AlphaFoldDB" id="A0A4U1IXR9"/>
<dbReference type="SUPFAM" id="SSF54523">
    <property type="entry name" value="Pili subunits"/>
    <property type="match status" value="1"/>
</dbReference>